<dbReference type="AlphaFoldDB" id="A0A0D0IX76"/>
<evidence type="ECO:0000259" key="1">
    <source>
        <dbReference type="Pfam" id="PF13280"/>
    </source>
</evidence>
<keyword evidence="4" id="KW-1185">Reference proteome</keyword>
<gene>
    <name evidence="3" type="ORF">ST44_03610</name>
</gene>
<evidence type="ECO:0000259" key="2">
    <source>
        <dbReference type="Pfam" id="PF25583"/>
    </source>
</evidence>
<organism evidence="3 4">
    <name type="scientific">Prevotella pectinovora</name>
    <dbReference type="NCBI Taxonomy" id="1602169"/>
    <lineage>
        <taxon>Bacteria</taxon>
        <taxon>Pseudomonadati</taxon>
        <taxon>Bacteroidota</taxon>
        <taxon>Bacteroidia</taxon>
        <taxon>Bacteroidales</taxon>
        <taxon>Prevotellaceae</taxon>
        <taxon>Prevotella</taxon>
    </lineage>
</organism>
<feature type="domain" description="WCX" evidence="2">
    <location>
        <begin position="304"/>
        <end position="350"/>
    </location>
</feature>
<sequence length="360" mass="41914">MPKNKNAMTRFKILDELLSCRYHNYSLDDLTEEVNKRLAELYPDTDGVGRRTIEKDIRYLEYEGPFLVEIERYTVPGYNREKQKSYNKRCLRYTMPSFSIFKKDLSDDEEYLLKEALSLLGQFEGLPNLDALEGLRLGLGVGKNERRIIYLTKNPLENSNLLGELFTAISHRQVVELHYHKFFSPHTGLAVNIHPYLLKEYNRRWFLFAAAESDGKLLCFSLDRIDNVVPLPSHKYIDYDGEISEIFDDIIGVTISEGSPVLNIVFWVSDISKDYVATKPIHDSQKNISGSEEMKLREMYPTLSNGKFFSIDCKENYELIRELTSFGKELVVLSPAIIREKIENRIKEMVDNYRSLKMRT</sequence>
<evidence type="ECO:0000313" key="4">
    <source>
        <dbReference type="Proteomes" id="UP000032046"/>
    </source>
</evidence>
<reference evidence="3 4" key="1">
    <citation type="submission" date="2015-01" db="EMBL/GenBank/DDBJ databases">
        <title>Comparative genomics of non-oral Prevotella species.</title>
        <authorList>
            <person name="Accetto T."/>
            <person name="Nograsek B."/>
            <person name="Avgustin G."/>
        </authorList>
    </citation>
    <scope>NUCLEOTIDE SEQUENCE [LARGE SCALE GENOMIC DNA]</scope>
    <source>
        <strain evidence="3 4">P5-119</strain>
    </source>
</reference>
<evidence type="ECO:0008006" key="5">
    <source>
        <dbReference type="Google" id="ProtNLM"/>
    </source>
</evidence>
<dbReference type="PANTHER" id="PTHR34580">
    <property type="match status" value="1"/>
</dbReference>
<dbReference type="InterPro" id="IPR026881">
    <property type="entry name" value="WYL_dom"/>
</dbReference>
<evidence type="ECO:0000313" key="3">
    <source>
        <dbReference type="EMBL" id="KIP63361.1"/>
    </source>
</evidence>
<proteinExistence type="predicted"/>
<feature type="domain" description="WYL" evidence="1">
    <location>
        <begin position="161"/>
        <end position="228"/>
    </location>
</feature>
<accession>A0A0D0IX76</accession>
<protein>
    <recommendedName>
        <fullName evidence="5">WYL domain-containing protein</fullName>
    </recommendedName>
</protein>
<dbReference type="STRING" id="1602171.ST44_03610"/>
<dbReference type="PROSITE" id="PS52050">
    <property type="entry name" value="WYL"/>
    <property type="match status" value="1"/>
</dbReference>
<comment type="caution">
    <text evidence="3">The sequence shown here is derived from an EMBL/GenBank/DDBJ whole genome shotgun (WGS) entry which is preliminary data.</text>
</comment>
<dbReference type="RefSeq" id="WP_042518173.1">
    <property type="nucleotide sequence ID" value="NZ_JXQK01000043.1"/>
</dbReference>
<dbReference type="Proteomes" id="UP000032046">
    <property type="component" value="Unassembled WGS sequence"/>
</dbReference>
<dbReference type="InterPro" id="IPR057727">
    <property type="entry name" value="WCX_dom"/>
</dbReference>
<dbReference type="InterPro" id="IPR051534">
    <property type="entry name" value="CBASS_pafABC_assoc_protein"/>
</dbReference>
<dbReference type="PANTHER" id="PTHR34580:SF9">
    <property type="entry name" value="SLL5097 PROTEIN"/>
    <property type="match status" value="1"/>
</dbReference>
<name>A0A0D0IX76_9BACT</name>
<dbReference type="Pfam" id="PF13280">
    <property type="entry name" value="WYL"/>
    <property type="match status" value="1"/>
</dbReference>
<dbReference type="EMBL" id="JXQK01000043">
    <property type="protein sequence ID" value="KIP63361.1"/>
    <property type="molecule type" value="Genomic_DNA"/>
</dbReference>
<dbReference type="Pfam" id="PF25583">
    <property type="entry name" value="WCX"/>
    <property type="match status" value="1"/>
</dbReference>